<keyword evidence="3" id="KW-1185">Reference proteome</keyword>
<organism evidence="2 3">
    <name type="scientific">Deinococcus antarcticus</name>
    <dbReference type="NCBI Taxonomy" id="1298767"/>
    <lineage>
        <taxon>Bacteria</taxon>
        <taxon>Thermotogati</taxon>
        <taxon>Deinococcota</taxon>
        <taxon>Deinococci</taxon>
        <taxon>Deinococcales</taxon>
        <taxon>Deinococcaceae</taxon>
        <taxon>Deinococcus</taxon>
    </lineage>
</organism>
<comment type="caution">
    <text evidence="2">The sequence shown here is derived from an EMBL/GenBank/DDBJ whole genome shotgun (WGS) entry which is preliminary data.</text>
</comment>
<dbReference type="RefSeq" id="WP_380076025.1">
    <property type="nucleotide sequence ID" value="NZ_JBHRZF010000031.1"/>
</dbReference>
<reference evidence="3" key="1">
    <citation type="journal article" date="2019" name="Int. J. Syst. Evol. Microbiol.">
        <title>The Global Catalogue of Microorganisms (GCM) 10K type strain sequencing project: providing services to taxonomists for standard genome sequencing and annotation.</title>
        <authorList>
            <consortium name="The Broad Institute Genomics Platform"/>
            <consortium name="The Broad Institute Genome Sequencing Center for Infectious Disease"/>
            <person name="Wu L."/>
            <person name="Ma J."/>
        </authorList>
    </citation>
    <scope>NUCLEOTIDE SEQUENCE [LARGE SCALE GENOMIC DNA]</scope>
    <source>
        <strain evidence="3">CCTCC AB 2013263</strain>
    </source>
</reference>
<evidence type="ECO:0000313" key="3">
    <source>
        <dbReference type="Proteomes" id="UP001595748"/>
    </source>
</evidence>
<dbReference type="Proteomes" id="UP001595748">
    <property type="component" value="Unassembled WGS sequence"/>
</dbReference>
<name>A0ABV8A356_9DEIO</name>
<protein>
    <submittedName>
        <fullName evidence="2">Uncharacterized protein</fullName>
    </submittedName>
</protein>
<feature type="compositionally biased region" description="Basic residues" evidence="1">
    <location>
        <begin position="10"/>
        <end position="20"/>
    </location>
</feature>
<accession>A0ABV8A356</accession>
<feature type="region of interest" description="Disordered" evidence="1">
    <location>
        <begin position="1"/>
        <end position="62"/>
    </location>
</feature>
<evidence type="ECO:0000256" key="1">
    <source>
        <dbReference type="SAM" id="MobiDB-lite"/>
    </source>
</evidence>
<feature type="compositionally biased region" description="Basic and acidic residues" evidence="1">
    <location>
        <begin position="21"/>
        <end position="49"/>
    </location>
</feature>
<proteinExistence type="predicted"/>
<sequence>MIYPPEQKPKAGKRTVKIQKRISDEEKEKRRWKRDPGGRGREIAREMRVRPGAFDPGLTPAQ</sequence>
<evidence type="ECO:0000313" key="2">
    <source>
        <dbReference type="EMBL" id="MFC3859864.1"/>
    </source>
</evidence>
<dbReference type="EMBL" id="JBHRZF010000031">
    <property type="protein sequence ID" value="MFC3859864.1"/>
    <property type="molecule type" value="Genomic_DNA"/>
</dbReference>
<gene>
    <name evidence="2" type="ORF">ACFOPQ_03680</name>
</gene>